<gene>
    <name evidence="1" type="ORF">ACFSUO_12825</name>
</gene>
<reference evidence="2" key="1">
    <citation type="journal article" date="2019" name="Int. J. Syst. Evol. Microbiol.">
        <title>The Global Catalogue of Microorganisms (GCM) 10K type strain sequencing project: providing services to taxonomists for standard genome sequencing and annotation.</title>
        <authorList>
            <consortium name="The Broad Institute Genomics Platform"/>
            <consortium name="The Broad Institute Genome Sequencing Center for Infectious Disease"/>
            <person name="Wu L."/>
            <person name="Ma J."/>
        </authorList>
    </citation>
    <scope>NUCLEOTIDE SEQUENCE [LARGE SCALE GENOMIC DNA]</scope>
    <source>
        <strain evidence="2">TISTR 1535</strain>
    </source>
</reference>
<proteinExistence type="predicted"/>
<dbReference type="Proteomes" id="UP001597502">
    <property type="component" value="Unassembled WGS sequence"/>
</dbReference>
<protein>
    <submittedName>
        <fullName evidence="1">Uncharacterized protein</fullName>
    </submittedName>
</protein>
<sequence length="65" mass="7524">MLVIHQSRLRDEKVAQLKEGKIAYAESAELIRLIKRGIQRENLLVHYDQTNTGCWFIPLNEAKSS</sequence>
<organism evidence="1 2">
    <name type="scientific">Lentibacillus juripiscarius</name>
    <dbReference type="NCBI Taxonomy" id="257446"/>
    <lineage>
        <taxon>Bacteria</taxon>
        <taxon>Bacillati</taxon>
        <taxon>Bacillota</taxon>
        <taxon>Bacilli</taxon>
        <taxon>Bacillales</taxon>
        <taxon>Bacillaceae</taxon>
        <taxon>Lentibacillus</taxon>
    </lineage>
</organism>
<comment type="caution">
    <text evidence="1">The sequence shown here is derived from an EMBL/GenBank/DDBJ whole genome shotgun (WGS) entry which is preliminary data.</text>
</comment>
<name>A0ABW5V832_9BACI</name>
<dbReference type="InterPro" id="IPR058867">
    <property type="entry name" value="YtzJ"/>
</dbReference>
<dbReference type="Pfam" id="PF26326">
    <property type="entry name" value="YtzJ"/>
    <property type="match status" value="1"/>
</dbReference>
<evidence type="ECO:0000313" key="2">
    <source>
        <dbReference type="Proteomes" id="UP001597502"/>
    </source>
</evidence>
<keyword evidence="2" id="KW-1185">Reference proteome</keyword>
<dbReference type="EMBL" id="JBHUNA010000030">
    <property type="protein sequence ID" value="MFD2761834.1"/>
    <property type="molecule type" value="Genomic_DNA"/>
</dbReference>
<evidence type="ECO:0000313" key="1">
    <source>
        <dbReference type="EMBL" id="MFD2761834.1"/>
    </source>
</evidence>
<accession>A0ABW5V832</accession>
<dbReference type="RefSeq" id="WP_382394731.1">
    <property type="nucleotide sequence ID" value="NZ_JBHUNA010000030.1"/>
</dbReference>